<reference evidence="2" key="1">
    <citation type="journal article" date="2021" name="Nat. Commun.">
        <title>Genetic determinants of endophytism in the Arabidopsis root mycobiome.</title>
        <authorList>
            <person name="Mesny F."/>
            <person name="Miyauchi S."/>
            <person name="Thiergart T."/>
            <person name="Pickel B."/>
            <person name="Atanasova L."/>
            <person name="Karlsson M."/>
            <person name="Huettel B."/>
            <person name="Barry K.W."/>
            <person name="Haridas S."/>
            <person name="Chen C."/>
            <person name="Bauer D."/>
            <person name="Andreopoulos W."/>
            <person name="Pangilinan J."/>
            <person name="LaButti K."/>
            <person name="Riley R."/>
            <person name="Lipzen A."/>
            <person name="Clum A."/>
            <person name="Drula E."/>
            <person name="Henrissat B."/>
            <person name="Kohler A."/>
            <person name="Grigoriev I.V."/>
            <person name="Martin F.M."/>
            <person name="Hacquard S."/>
        </authorList>
    </citation>
    <scope>NUCLEOTIDE SEQUENCE</scope>
    <source>
        <strain evidence="2">MPI-CAGE-CH-0235</strain>
    </source>
</reference>
<evidence type="ECO:0000313" key="2">
    <source>
        <dbReference type="EMBL" id="KAH7313893.1"/>
    </source>
</evidence>
<feature type="transmembrane region" description="Helical" evidence="1">
    <location>
        <begin position="37"/>
        <end position="63"/>
    </location>
</feature>
<name>A0A8K0WQ08_9HYPO</name>
<keyword evidence="1" id="KW-0812">Transmembrane</keyword>
<gene>
    <name evidence="2" type="ORF">B0I35DRAFT_505314</name>
</gene>
<dbReference type="EMBL" id="JAGPNK010000009">
    <property type="protein sequence ID" value="KAH7313893.1"/>
    <property type="molecule type" value="Genomic_DNA"/>
</dbReference>
<keyword evidence="1" id="KW-1133">Transmembrane helix</keyword>
<protein>
    <submittedName>
        <fullName evidence="2">Uncharacterized protein</fullName>
    </submittedName>
</protein>
<accession>A0A8K0WQ08</accession>
<proteinExistence type="predicted"/>
<sequence>MSSKVNLINEKIYLFVMALIKFNILSMYSYIFPLLVLIAGILNVVTDLVILAMLKSVLIVTFAMGGKRERVYMIVPALSESFVPPMLFELAQLQMGVSSTPNTGKAWLTDKVSTDKPNNCNEGSPKGITIPDSIKVSRYNPKGDKWIRGDDKVNDRCLWGTLEDFTNYNILIGLEASDNRKQALSEAPN</sequence>
<dbReference type="Proteomes" id="UP000813444">
    <property type="component" value="Unassembled WGS sequence"/>
</dbReference>
<dbReference type="AlphaFoldDB" id="A0A8K0WQ08"/>
<organism evidence="2 3">
    <name type="scientific">Stachybotrys elegans</name>
    <dbReference type="NCBI Taxonomy" id="80388"/>
    <lineage>
        <taxon>Eukaryota</taxon>
        <taxon>Fungi</taxon>
        <taxon>Dikarya</taxon>
        <taxon>Ascomycota</taxon>
        <taxon>Pezizomycotina</taxon>
        <taxon>Sordariomycetes</taxon>
        <taxon>Hypocreomycetidae</taxon>
        <taxon>Hypocreales</taxon>
        <taxon>Stachybotryaceae</taxon>
        <taxon>Stachybotrys</taxon>
    </lineage>
</organism>
<keyword evidence="3" id="KW-1185">Reference proteome</keyword>
<feature type="transmembrane region" description="Helical" evidence="1">
    <location>
        <begin position="12"/>
        <end position="31"/>
    </location>
</feature>
<keyword evidence="1" id="KW-0472">Membrane</keyword>
<evidence type="ECO:0000313" key="3">
    <source>
        <dbReference type="Proteomes" id="UP000813444"/>
    </source>
</evidence>
<evidence type="ECO:0000256" key="1">
    <source>
        <dbReference type="SAM" id="Phobius"/>
    </source>
</evidence>
<comment type="caution">
    <text evidence="2">The sequence shown here is derived from an EMBL/GenBank/DDBJ whole genome shotgun (WGS) entry which is preliminary data.</text>
</comment>